<feature type="transmembrane region" description="Helical" evidence="1">
    <location>
        <begin position="20"/>
        <end position="45"/>
    </location>
</feature>
<feature type="transmembrane region" description="Helical" evidence="1">
    <location>
        <begin position="57"/>
        <end position="75"/>
    </location>
</feature>
<accession>A0A517XYQ6</accession>
<evidence type="ECO:0008006" key="4">
    <source>
        <dbReference type="Google" id="ProtNLM"/>
    </source>
</evidence>
<keyword evidence="3" id="KW-1185">Reference proteome</keyword>
<dbReference type="EMBL" id="CP036273">
    <property type="protein sequence ID" value="QDU22660.1"/>
    <property type="molecule type" value="Genomic_DNA"/>
</dbReference>
<gene>
    <name evidence="2" type="ORF">ETAA1_46430</name>
</gene>
<keyword evidence="1" id="KW-0472">Membrane</keyword>
<proteinExistence type="predicted"/>
<dbReference type="RefSeq" id="WP_145242576.1">
    <property type="nucleotide sequence ID" value="NZ_CP036273.1"/>
</dbReference>
<name>A0A517XYQ6_9BACT</name>
<evidence type="ECO:0000313" key="2">
    <source>
        <dbReference type="EMBL" id="QDU22660.1"/>
    </source>
</evidence>
<evidence type="ECO:0000256" key="1">
    <source>
        <dbReference type="SAM" id="Phobius"/>
    </source>
</evidence>
<feature type="transmembrane region" description="Helical" evidence="1">
    <location>
        <begin position="149"/>
        <end position="169"/>
    </location>
</feature>
<dbReference type="Proteomes" id="UP000319576">
    <property type="component" value="Chromosome"/>
</dbReference>
<dbReference type="AlphaFoldDB" id="A0A517XYQ6"/>
<reference evidence="2 3" key="1">
    <citation type="submission" date="2019-02" db="EMBL/GenBank/DDBJ databases">
        <title>Deep-cultivation of Planctomycetes and their phenomic and genomic characterization uncovers novel biology.</title>
        <authorList>
            <person name="Wiegand S."/>
            <person name="Jogler M."/>
            <person name="Boedeker C."/>
            <person name="Pinto D."/>
            <person name="Vollmers J."/>
            <person name="Rivas-Marin E."/>
            <person name="Kohn T."/>
            <person name="Peeters S.H."/>
            <person name="Heuer A."/>
            <person name="Rast P."/>
            <person name="Oberbeckmann S."/>
            <person name="Bunk B."/>
            <person name="Jeske O."/>
            <person name="Meyerdierks A."/>
            <person name="Storesund J.E."/>
            <person name="Kallscheuer N."/>
            <person name="Luecker S."/>
            <person name="Lage O.M."/>
            <person name="Pohl T."/>
            <person name="Merkel B.J."/>
            <person name="Hornburger P."/>
            <person name="Mueller R.-W."/>
            <person name="Bruemmer F."/>
            <person name="Labrenz M."/>
            <person name="Spormann A.M."/>
            <person name="Op den Camp H."/>
            <person name="Overmann J."/>
            <person name="Amann R."/>
            <person name="Jetten M.S.M."/>
            <person name="Mascher T."/>
            <person name="Medema M.H."/>
            <person name="Devos D.P."/>
            <person name="Kaster A.-K."/>
            <person name="Ovreas L."/>
            <person name="Rohde M."/>
            <person name="Galperin M.Y."/>
            <person name="Jogler C."/>
        </authorList>
    </citation>
    <scope>NUCLEOTIDE SEQUENCE [LARGE SCALE GENOMIC DNA]</scope>
    <source>
        <strain evidence="2 3">ETA_A1</strain>
    </source>
</reference>
<organism evidence="2 3">
    <name type="scientific">Urbifossiella limnaea</name>
    <dbReference type="NCBI Taxonomy" id="2528023"/>
    <lineage>
        <taxon>Bacteria</taxon>
        <taxon>Pseudomonadati</taxon>
        <taxon>Planctomycetota</taxon>
        <taxon>Planctomycetia</taxon>
        <taxon>Gemmatales</taxon>
        <taxon>Gemmataceae</taxon>
        <taxon>Urbifossiella</taxon>
    </lineage>
</organism>
<dbReference type="OrthoDB" id="247793at2"/>
<keyword evidence="1" id="KW-1133">Transmembrane helix</keyword>
<protein>
    <recommendedName>
        <fullName evidence="4">DUF4175 domain-containing protein</fullName>
    </recommendedName>
</protein>
<sequence>MNLLLRQLRHWRFRERLVRLALGAGGLVGVALAVLGAACFADWLYDRFADVPFALRLLVTGGQIALAAGLAYFLVLRPWVAAPPVDDLALRAEKAIPEFDHRLVTALQLNRAGAKTAGMSAVLIAEVTREAGEMAARHRLTKLIDYRPAGWGLAAAAPAVLGWGLFAAINPTLAGILLQRQMLAGADIPRSVQLENVTPDVWPSGAEVVLRYRVTGEWTEDATGSAFVRPEDNPEDTYRLAHESTNPDGSAVFAAKLPPSSVDFTFRARLRDGRTRTPGTVKFEPPPQVKDIEAWLLLPTYLGTRTASVDGKDVPLPFERYQPKGEVTAALPLSGIRVEATFTKQVVKAVLTPVLRGSGNKEVDGTPLTPDELSPDGLLAGWTFPASEKLIGYRIDLTDTRGFASPAPARRGVRMLPDEPPAVAFQKESTRNPDPAQFDGKGDPRLYEWDSMPVAFRPTAGGDGETGPMQIIYSARSELGVGRVNLAYRVVPKGLDPATLPAATRDINHPRQDPAGAVFTRLPLKAVTADLRKVGRWVPELGLFEKSFAGLDRFARPKVQVEFYAVAAANPATEPGGLDAGGRYNFQTDGLRKRRADGTPGRLEVGDTIEVYMEVFDRYSEWLVARGGNARPAGYTREARRKTIVTEEDAYLLTRQRDEAQRKLQDKLNDLANDQRNVFQPPRPKN</sequence>
<keyword evidence="1" id="KW-0812">Transmembrane</keyword>
<evidence type="ECO:0000313" key="3">
    <source>
        <dbReference type="Proteomes" id="UP000319576"/>
    </source>
</evidence>
<dbReference type="KEGG" id="uli:ETAA1_46430"/>